<reference evidence="2" key="1">
    <citation type="submission" date="2022-09" db="EMBL/GenBank/DDBJ databases">
        <title>Aureispira anguillicida sp. nov., isolated from Leptocephalus of Japanese eel Anguilla japonica.</title>
        <authorList>
            <person name="Yuasa K."/>
            <person name="Mekata T."/>
            <person name="Ikunari K."/>
        </authorList>
    </citation>
    <scope>NUCLEOTIDE SEQUENCE</scope>
    <source>
        <strain evidence="2">EL160426</strain>
    </source>
</reference>
<dbReference type="EMBL" id="AP026867">
    <property type="protein sequence ID" value="BDS09891.1"/>
    <property type="molecule type" value="Genomic_DNA"/>
</dbReference>
<keyword evidence="3" id="KW-1185">Reference proteome</keyword>
<feature type="chain" id="PRO_5037341706" description="Lipoprotein" evidence="1">
    <location>
        <begin position="19"/>
        <end position="211"/>
    </location>
</feature>
<proteinExistence type="predicted"/>
<dbReference type="RefSeq" id="WP_264791242.1">
    <property type="nucleotide sequence ID" value="NZ_AP026867.1"/>
</dbReference>
<dbReference type="PROSITE" id="PS51257">
    <property type="entry name" value="PROKAR_LIPOPROTEIN"/>
    <property type="match status" value="1"/>
</dbReference>
<evidence type="ECO:0008006" key="4">
    <source>
        <dbReference type="Google" id="ProtNLM"/>
    </source>
</evidence>
<keyword evidence="1" id="KW-0732">Signal</keyword>
<sequence>MKSLLFCLLILTILMSCSNEEDKAWELALSQNSSAAIDSFLITYPDSKYATDAATHKEDFAWFAAKQKHTVYNYKKYLVDFPNGKYKDAVPNQIDSISSSNIDLAELTQSTFIGKIDYGNRETQVLAFRFAEINKDSAGIRFIAKINTSDIRKMIEGRIDPNDYLIMFMENPDDKIMLNITDGRAYKKGNKLMLESTNVNQYWNLIKYNEE</sequence>
<name>A0A916DP14_9BACT</name>
<accession>A0A916DP14</accession>
<gene>
    <name evidence="2" type="ORF">AsAng_0005960</name>
</gene>
<dbReference type="Proteomes" id="UP001060919">
    <property type="component" value="Chromosome"/>
</dbReference>
<evidence type="ECO:0000313" key="3">
    <source>
        <dbReference type="Proteomes" id="UP001060919"/>
    </source>
</evidence>
<feature type="signal peptide" evidence="1">
    <location>
        <begin position="1"/>
        <end position="18"/>
    </location>
</feature>
<evidence type="ECO:0000313" key="2">
    <source>
        <dbReference type="EMBL" id="BDS09891.1"/>
    </source>
</evidence>
<dbReference type="AlphaFoldDB" id="A0A916DP14"/>
<evidence type="ECO:0000256" key="1">
    <source>
        <dbReference type="SAM" id="SignalP"/>
    </source>
</evidence>
<dbReference type="KEGG" id="aup:AsAng_0005960"/>
<protein>
    <recommendedName>
        <fullName evidence="4">Lipoprotein</fullName>
    </recommendedName>
</protein>
<organism evidence="2 3">
    <name type="scientific">Aureispira anguillae</name>
    <dbReference type="NCBI Taxonomy" id="2864201"/>
    <lineage>
        <taxon>Bacteria</taxon>
        <taxon>Pseudomonadati</taxon>
        <taxon>Bacteroidota</taxon>
        <taxon>Saprospiria</taxon>
        <taxon>Saprospirales</taxon>
        <taxon>Saprospiraceae</taxon>
        <taxon>Aureispira</taxon>
    </lineage>
</organism>